<name>A0AA36CM55_9BILA</name>
<proteinExistence type="predicted"/>
<feature type="compositionally biased region" description="Polar residues" evidence="1">
    <location>
        <begin position="64"/>
        <end position="81"/>
    </location>
</feature>
<sequence length="146" mass="16450">YTSLPKAMSTEYQYLVHSTWAIDLARMKKISDEHQAIIEELNSMKAVKRQTRASKTKKTETREIGTQTTPEQSGTQQQSKSIHFRLQVPTNLQPMIVPNSNIHAQQNPVLAYPTGTPQQYQHKMNLQNPTASSMAGTDTDEIFCTG</sequence>
<feature type="region of interest" description="Disordered" evidence="1">
    <location>
        <begin position="47"/>
        <end position="81"/>
    </location>
</feature>
<evidence type="ECO:0000313" key="2">
    <source>
        <dbReference type="EMBL" id="CAJ0570486.1"/>
    </source>
</evidence>
<gene>
    <name evidence="2" type="ORF">MSPICULIGERA_LOCUS8924</name>
</gene>
<feature type="compositionally biased region" description="Basic residues" evidence="1">
    <location>
        <begin position="47"/>
        <end position="56"/>
    </location>
</feature>
<evidence type="ECO:0000256" key="1">
    <source>
        <dbReference type="SAM" id="MobiDB-lite"/>
    </source>
</evidence>
<protein>
    <submittedName>
        <fullName evidence="2">Uncharacterized protein</fullName>
    </submittedName>
</protein>
<organism evidence="2 3">
    <name type="scientific">Mesorhabditis spiculigera</name>
    <dbReference type="NCBI Taxonomy" id="96644"/>
    <lineage>
        <taxon>Eukaryota</taxon>
        <taxon>Metazoa</taxon>
        <taxon>Ecdysozoa</taxon>
        <taxon>Nematoda</taxon>
        <taxon>Chromadorea</taxon>
        <taxon>Rhabditida</taxon>
        <taxon>Rhabditina</taxon>
        <taxon>Rhabditomorpha</taxon>
        <taxon>Rhabditoidea</taxon>
        <taxon>Rhabditidae</taxon>
        <taxon>Mesorhabditinae</taxon>
        <taxon>Mesorhabditis</taxon>
    </lineage>
</organism>
<dbReference type="Proteomes" id="UP001177023">
    <property type="component" value="Unassembled WGS sequence"/>
</dbReference>
<comment type="caution">
    <text evidence="2">The sequence shown here is derived from an EMBL/GenBank/DDBJ whole genome shotgun (WGS) entry which is preliminary data.</text>
</comment>
<accession>A0AA36CM55</accession>
<keyword evidence="3" id="KW-1185">Reference proteome</keyword>
<feature type="non-terminal residue" evidence="2">
    <location>
        <position position="146"/>
    </location>
</feature>
<dbReference type="EMBL" id="CATQJA010002336">
    <property type="protein sequence ID" value="CAJ0570486.1"/>
    <property type="molecule type" value="Genomic_DNA"/>
</dbReference>
<reference evidence="2" key="1">
    <citation type="submission" date="2023-06" db="EMBL/GenBank/DDBJ databases">
        <authorList>
            <person name="Delattre M."/>
        </authorList>
    </citation>
    <scope>NUCLEOTIDE SEQUENCE</scope>
    <source>
        <strain evidence="2">AF72</strain>
    </source>
</reference>
<dbReference type="AlphaFoldDB" id="A0AA36CM55"/>
<feature type="non-terminal residue" evidence="2">
    <location>
        <position position="1"/>
    </location>
</feature>
<evidence type="ECO:0000313" key="3">
    <source>
        <dbReference type="Proteomes" id="UP001177023"/>
    </source>
</evidence>